<comment type="pathway">
    <text evidence="1 11">Metabolic intermediate biosynthesis; chorismate biosynthesis; chorismate from D-erythrose 4-phosphate and phosphoenolpyruvate: step 5/7.</text>
</comment>
<evidence type="ECO:0000256" key="7">
    <source>
        <dbReference type="ARBA" id="ARBA00022777"/>
    </source>
</evidence>
<evidence type="ECO:0000256" key="2">
    <source>
        <dbReference type="ARBA" id="ARBA00006997"/>
    </source>
</evidence>
<dbReference type="GO" id="GO:0008652">
    <property type="term" value="P:amino acid biosynthetic process"/>
    <property type="evidence" value="ECO:0007669"/>
    <property type="project" value="UniProtKB-KW"/>
</dbReference>
<feature type="binding site" evidence="11">
    <location>
        <position position="159"/>
    </location>
    <ligand>
        <name>substrate</name>
    </ligand>
</feature>
<organism evidence="12 13">
    <name type="scientific">Phycisphaera mikurensis (strain NBRC 102666 / KCTC 22515 / FYK2301M01)</name>
    <dbReference type="NCBI Taxonomy" id="1142394"/>
    <lineage>
        <taxon>Bacteria</taxon>
        <taxon>Pseudomonadati</taxon>
        <taxon>Planctomycetota</taxon>
        <taxon>Phycisphaerae</taxon>
        <taxon>Phycisphaerales</taxon>
        <taxon>Phycisphaeraceae</taxon>
        <taxon>Phycisphaera</taxon>
    </lineage>
</organism>
<feature type="binding site" evidence="11">
    <location>
        <begin position="23"/>
        <end position="28"/>
    </location>
    <ligand>
        <name>ATP</name>
        <dbReference type="ChEBI" id="CHEBI:30616"/>
    </ligand>
</feature>
<feature type="binding site" evidence="11">
    <location>
        <position position="45"/>
    </location>
    <ligand>
        <name>substrate</name>
    </ligand>
</feature>
<keyword evidence="5 11" id="KW-0808">Transferase</keyword>
<evidence type="ECO:0000313" key="13">
    <source>
        <dbReference type="Proteomes" id="UP000007881"/>
    </source>
</evidence>
<sequence>MADPPPPTHAPPPRGVVLIGYRGSGKSTVGEALAERLGRPFIDTDADVRARFGGRDAAEVFADPSLGEKGFREVEAAAVAEAMAGAAAGAVVATGGGAVTESAAGRAAVTACPALCVYLHAEAAVLAARISADPHNRRPGLSAADADPAAEVAELLKRREPIYRAVADETVGVADLTPAEAVDAVVALLPR</sequence>
<feature type="binding site" evidence="11">
    <location>
        <position position="138"/>
    </location>
    <ligand>
        <name>ATP</name>
        <dbReference type="ChEBI" id="CHEBI:30616"/>
    </ligand>
</feature>
<evidence type="ECO:0000256" key="5">
    <source>
        <dbReference type="ARBA" id="ARBA00022679"/>
    </source>
</evidence>
<gene>
    <name evidence="11 12" type="primary">aroK</name>
    <name evidence="12" type="ordered locus">PSMK_14240</name>
</gene>
<dbReference type="GO" id="GO:0005524">
    <property type="term" value="F:ATP binding"/>
    <property type="evidence" value="ECO:0007669"/>
    <property type="project" value="UniProtKB-UniRule"/>
</dbReference>
<dbReference type="PRINTS" id="PR01100">
    <property type="entry name" value="SHIKIMTKNASE"/>
</dbReference>
<evidence type="ECO:0000256" key="11">
    <source>
        <dbReference type="HAMAP-Rule" id="MF_00109"/>
    </source>
</evidence>
<evidence type="ECO:0000313" key="12">
    <source>
        <dbReference type="EMBL" id="BAM03583.1"/>
    </source>
</evidence>
<feature type="binding site" evidence="11">
    <location>
        <position position="27"/>
    </location>
    <ligand>
        <name>Mg(2+)</name>
        <dbReference type="ChEBI" id="CHEBI:18420"/>
    </ligand>
</feature>
<comment type="similarity">
    <text evidence="2 11">Belongs to the shikimate kinase family.</text>
</comment>
<dbReference type="InterPro" id="IPR027417">
    <property type="entry name" value="P-loop_NTPase"/>
</dbReference>
<dbReference type="EC" id="2.7.1.71" evidence="3 11"/>
<reference evidence="12 13" key="1">
    <citation type="submission" date="2012-02" db="EMBL/GenBank/DDBJ databases">
        <title>Complete genome sequence of Phycisphaera mikurensis NBRC 102666.</title>
        <authorList>
            <person name="Ankai A."/>
            <person name="Hosoyama A."/>
            <person name="Terui Y."/>
            <person name="Sekine M."/>
            <person name="Fukai R."/>
            <person name="Kato Y."/>
            <person name="Nakamura S."/>
            <person name="Yamada-Narita S."/>
            <person name="Kawakoshi A."/>
            <person name="Fukunaga Y."/>
            <person name="Yamazaki S."/>
            <person name="Fujita N."/>
        </authorList>
    </citation>
    <scope>NUCLEOTIDE SEQUENCE [LARGE SCALE GENOMIC DNA]</scope>
    <source>
        <strain evidence="13">NBRC 102666 / KCTC 22515 / FYK2301M01</strain>
    </source>
</reference>
<comment type="function">
    <text evidence="11">Catalyzes the specific phosphorylation of the 3-hydroxyl group of shikimic acid using ATP as a cosubstrate.</text>
</comment>
<dbReference type="InterPro" id="IPR031322">
    <property type="entry name" value="Shikimate/glucono_kinase"/>
</dbReference>
<protein>
    <recommendedName>
        <fullName evidence="3 11">Shikimate kinase</fullName>
        <shortName evidence="11">SK</shortName>
        <ecNumber evidence="3 11">2.7.1.71</ecNumber>
    </recommendedName>
</protein>
<comment type="catalytic activity">
    <reaction evidence="10 11">
        <text>shikimate + ATP = 3-phosphoshikimate + ADP + H(+)</text>
        <dbReference type="Rhea" id="RHEA:13121"/>
        <dbReference type="ChEBI" id="CHEBI:15378"/>
        <dbReference type="ChEBI" id="CHEBI:30616"/>
        <dbReference type="ChEBI" id="CHEBI:36208"/>
        <dbReference type="ChEBI" id="CHEBI:145989"/>
        <dbReference type="ChEBI" id="CHEBI:456216"/>
        <dbReference type="EC" id="2.7.1.71"/>
    </reaction>
</comment>
<dbReference type="Pfam" id="PF01202">
    <property type="entry name" value="SKI"/>
    <property type="match status" value="1"/>
</dbReference>
<keyword evidence="13" id="KW-1185">Reference proteome</keyword>
<name>I0IE95_PHYMF</name>
<dbReference type="HAMAP" id="MF_00109">
    <property type="entry name" value="Shikimate_kinase"/>
    <property type="match status" value="1"/>
</dbReference>
<keyword evidence="7 11" id="KW-0418">Kinase</keyword>
<keyword evidence="11" id="KW-0460">Magnesium</keyword>
<evidence type="ECO:0000256" key="10">
    <source>
        <dbReference type="ARBA" id="ARBA00048567"/>
    </source>
</evidence>
<dbReference type="InterPro" id="IPR000623">
    <property type="entry name" value="Shikimate_kinase/TSH1"/>
</dbReference>
<dbReference type="Proteomes" id="UP000007881">
    <property type="component" value="Chromosome"/>
</dbReference>
<feature type="binding site" evidence="11">
    <location>
        <position position="96"/>
    </location>
    <ligand>
        <name>substrate</name>
    </ligand>
</feature>
<keyword evidence="6 11" id="KW-0547">Nucleotide-binding</keyword>
<dbReference type="GO" id="GO:0009423">
    <property type="term" value="P:chorismate biosynthetic process"/>
    <property type="evidence" value="ECO:0007669"/>
    <property type="project" value="UniProtKB-UniRule"/>
</dbReference>
<dbReference type="GO" id="GO:0005829">
    <property type="term" value="C:cytosol"/>
    <property type="evidence" value="ECO:0007669"/>
    <property type="project" value="TreeGrafter"/>
</dbReference>
<evidence type="ECO:0000256" key="9">
    <source>
        <dbReference type="ARBA" id="ARBA00023141"/>
    </source>
</evidence>
<dbReference type="OrthoDB" id="9800332at2"/>
<proteinExistence type="inferred from homology"/>
<dbReference type="GO" id="GO:0000287">
    <property type="term" value="F:magnesium ion binding"/>
    <property type="evidence" value="ECO:0007669"/>
    <property type="project" value="UniProtKB-UniRule"/>
</dbReference>
<dbReference type="eggNOG" id="COG0703">
    <property type="taxonomic scope" value="Bacteria"/>
</dbReference>
<keyword evidence="9 11" id="KW-0057">Aromatic amino acid biosynthesis</keyword>
<feature type="binding site" evidence="11">
    <location>
        <position position="72"/>
    </location>
    <ligand>
        <name>substrate</name>
    </ligand>
</feature>
<dbReference type="PANTHER" id="PTHR21087">
    <property type="entry name" value="SHIKIMATE KINASE"/>
    <property type="match status" value="1"/>
</dbReference>
<evidence type="ECO:0000256" key="3">
    <source>
        <dbReference type="ARBA" id="ARBA00012154"/>
    </source>
</evidence>
<accession>I0IE95</accession>
<keyword evidence="11" id="KW-0479">Metal-binding</keyword>
<evidence type="ECO:0000256" key="8">
    <source>
        <dbReference type="ARBA" id="ARBA00022840"/>
    </source>
</evidence>
<evidence type="ECO:0000256" key="4">
    <source>
        <dbReference type="ARBA" id="ARBA00022605"/>
    </source>
</evidence>
<dbReference type="GO" id="GO:0004765">
    <property type="term" value="F:shikimate kinase activity"/>
    <property type="evidence" value="ECO:0007669"/>
    <property type="project" value="UniProtKB-UniRule"/>
</dbReference>
<comment type="cofactor">
    <cofactor evidence="11">
        <name>Mg(2+)</name>
        <dbReference type="ChEBI" id="CHEBI:18420"/>
    </cofactor>
    <text evidence="11">Binds 1 Mg(2+) ion per subunit.</text>
</comment>
<dbReference type="PANTHER" id="PTHR21087:SF16">
    <property type="entry name" value="SHIKIMATE KINASE 1, CHLOROPLASTIC"/>
    <property type="match status" value="1"/>
</dbReference>
<dbReference type="SUPFAM" id="SSF52540">
    <property type="entry name" value="P-loop containing nucleoside triphosphate hydrolases"/>
    <property type="match status" value="1"/>
</dbReference>
<dbReference type="STRING" id="1142394.PSMK_14240"/>
<dbReference type="GO" id="GO:0009073">
    <property type="term" value="P:aromatic amino acid family biosynthetic process"/>
    <property type="evidence" value="ECO:0007669"/>
    <property type="project" value="UniProtKB-KW"/>
</dbReference>
<dbReference type="PROSITE" id="PS01128">
    <property type="entry name" value="SHIKIMATE_KINASE"/>
    <property type="match status" value="1"/>
</dbReference>
<dbReference type="AlphaFoldDB" id="I0IE95"/>
<comment type="caution">
    <text evidence="11">Lacks conserved residue(s) required for the propagation of feature annotation.</text>
</comment>
<dbReference type="RefSeq" id="WP_014436802.1">
    <property type="nucleotide sequence ID" value="NC_017080.1"/>
</dbReference>
<comment type="subcellular location">
    <subcellularLocation>
        <location evidence="11">Cytoplasm</location>
    </subcellularLocation>
</comment>
<dbReference type="InterPro" id="IPR023000">
    <property type="entry name" value="Shikimate_kinase_CS"/>
</dbReference>
<comment type="subunit">
    <text evidence="11">Monomer.</text>
</comment>
<keyword evidence="11" id="KW-0963">Cytoplasm</keyword>
<dbReference type="UniPathway" id="UPA00053">
    <property type="reaction ID" value="UER00088"/>
</dbReference>
<dbReference type="HOGENOM" id="CLU_057607_4_3_0"/>
<dbReference type="EMBL" id="AP012338">
    <property type="protein sequence ID" value="BAM03583.1"/>
    <property type="molecule type" value="Genomic_DNA"/>
</dbReference>
<evidence type="ECO:0000256" key="6">
    <source>
        <dbReference type="ARBA" id="ARBA00022741"/>
    </source>
</evidence>
<keyword evidence="8 11" id="KW-0067">ATP-binding</keyword>
<evidence type="ECO:0000256" key="1">
    <source>
        <dbReference type="ARBA" id="ARBA00004842"/>
    </source>
</evidence>
<keyword evidence="4 11" id="KW-0028">Amino-acid biosynthesis</keyword>
<dbReference type="KEGG" id="phm:PSMK_14240"/>
<dbReference type="Gene3D" id="3.40.50.300">
    <property type="entry name" value="P-loop containing nucleotide triphosphate hydrolases"/>
    <property type="match status" value="1"/>
</dbReference>